<feature type="compositionally biased region" description="Polar residues" evidence="1">
    <location>
        <begin position="93"/>
        <end position="104"/>
    </location>
</feature>
<evidence type="ECO:0000313" key="2">
    <source>
        <dbReference type="Proteomes" id="UP000095283"/>
    </source>
</evidence>
<reference evidence="3" key="1">
    <citation type="submission" date="2016-11" db="UniProtKB">
        <authorList>
            <consortium name="WormBaseParasite"/>
        </authorList>
    </citation>
    <scope>IDENTIFICATION</scope>
</reference>
<protein>
    <submittedName>
        <fullName evidence="3">Uncharacterized protein</fullName>
    </submittedName>
</protein>
<evidence type="ECO:0000313" key="3">
    <source>
        <dbReference type="WBParaSite" id="Hba_00912"/>
    </source>
</evidence>
<dbReference type="WBParaSite" id="Hba_00912">
    <property type="protein sequence ID" value="Hba_00912"/>
    <property type="gene ID" value="Hba_00912"/>
</dbReference>
<accession>A0A1I7W8E9</accession>
<organism evidence="2 3">
    <name type="scientific">Heterorhabditis bacteriophora</name>
    <name type="common">Entomopathogenic nematode worm</name>
    <dbReference type="NCBI Taxonomy" id="37862"/>
    <lineage>
        <taxon>Eukaryota</taxon>
        <taxon>Metazoa</taxon>
        <taxon>Ecdysozoa</taxon>
        <taxon>Nematoda</taxon>
        <taxon>Chromadorea</taxon>
        <taxon>Rhabditida</taxon>
        <taxon>Rhabditina</taxon>
        <taxon>Rhabditomorpha</taxon>
        <taxon>Strongyloidea</taxon>
        <taxon>Heterorhabditidae</taxon>
        <taxon>Heterorhabditis</taxon>
    </lineage>
</organism>
<evidence type="ECO:0000256" key="1">
    <source>
        <dbReference type="SAM" id="MobiDB-lite"/>
    </source>
</evidence>
<name>A0A1I7W8E9_HETBA</name>
<feature type="region of interest" description="Disordered" evidence="1">
    <location>
        <begin position="86"/>
        <end position="125"/>
    </location>
</feature>
<keyword evidence="2" id="KW-1185">Reference proteome</keyword>
<proteinExistence type="predicted"/>
<dbReference type="AlphaFoldDB" id="A0A1I7W8E9"/>
<sequence length="125" mass="14188">MKLLKQWNLPEKMEWDVCWAASLGFAGNGRSQHNPGTQQKMIVDRIEIKHPSSGKKQRTIFKLIRKYFFFKPININDENKNAKENTEWAFPSASGQPLSTQSKSALDKQSAVDDGESGECENNSQ</sequence>
<dbReference type="Proteomes" id="UP000095283">
    <property type="component" value="Unplaced"/>
</dbReference>